<dbReference type="InterPro" id="IPR001810">
    <property type="entry name" value="F-box_dom"/>
</dbReference>
<sequence length="396" mass="45053">MGGLHSSKVEEVWKSDARHAMEAGTFCVICGSPFHIEGDVYNIDPKDIRFQWLNNLRLLGSMADVAEHMVASEGSIPVNVSELPDIYLSEVASFSLTGSGYFRIVDDAGQDDIWFDALSYTGDHGTLFPLHEGCIVTSCRVIEHRYSTRREVGLEPTLKILYRLLSTRFDQRKCCTDEPNETSNDIFDLCSSSSEYGARSVLALSRLDWWGGKYDKFYTDPIEGKGTASFVQRVLQSSPRRRDEPEYVLKATREPQRLERLPTEMMDAICSYLPIQSVIVLHRTSKALALRIPLDSVFWRNSLRDGSLHPHIWDLDTKWIEHHLSDPNAALLDPTASWDWKVAAKLLATKRFSISGCDDRLLDVPDGFWNRCRIWATIEEALQEQDTTLQCRASQR</sequence>
<dbReference type="EMBL" id="PDXF01000006">
    <property type="protein sequence ID" value="RYO06616.1"/>
    <property type="molecule type" value="Genomic_DNA"/>
</dbReference>
<evidence type="ECO:0000259" key="1">
    <source>
        <dbReference type="PROSITE" id="PS50181"/>
    </source>
</evidence>
<evidence type="ECO:0000313" key="5">
    <source>
        <dbReference type="Proteomes" id="UP000293195"/>
    </source>
</evidence>
<dbReference type="AlphaFoldDB" id="A0A4Q4MJ50"/>
<dbReference type="SUPFAM" id="SSF81383">
    <property type="entry name" value="F-box domain"/>
    <property type="match status" value="1"/>
</dbReference>
<evidence type="ECO:0000313" key="4">
    <source>
        <dbReference type="Proteomes" id="UP000292402"/>
    </source>
</evidence>
<gene>
    <name evidence="2" type="ORF">AA0114_g5765</name>
    <name evidence="3" type="ORF">AA0119_g2496</name>
</gene>
<reference evidence="2" key="3">
    <citation type="journal article" date="2019" name="J. ISSAAS">
        <title>Genomics, evolutionary history and diagnostics of the Alternaria alternata species group including apple and Asian pear pathotypes.</title>
        <authorList>
            <person name="Armitage A.D."/>
            <person name="Cockerton H.M."/>
            <person name="Sreenivasaprasad S."/>
            <person name="Woodhall J."/>
            <person name="Lane C."/>
            <person name="Harrison R.J."/>
            <person name="Clarkson J.P."/>
        </authorList>
    </citation>
    <scope>NUCLEOTIDE SEQUENCE</scope>
    <source>
        <strain evidence="2">FERA 1082</strain>
    </source>
</reference>
<dbReference type="Proteomes" id="UP000293195">
    <property type="component" value="Unassembled WGS sequence"/>
</dbReference>
<dbReference type="OrthoDB" id="3932329at2759"/>
<dbReference type="PROSITE" id="PS50181">
    <property type="entry name" value="FBOX"/>
    <property type="match status" value="1"/>
</dbReference>
<evidence type="ECO:0000313" key="2">
    <source>
        <dbReference type="EMBL" id="RYN50842.1"/>
    </source>
</evidence>
<protein>
    <recommendedName>
        <fullName evidence="1">F-box domain-containing protein</fullName>
    </recommendedName>
</protein>
<accession>A0A4Q4MJ50</accession>
<proteinExistence type="predicted"/>
<dbReference type="Proteomes" id="UP000292402">
    <property type="component" value="Unassembled WGS sequence"/>
</dbReference>
<feature type="domain" description="F-box" evidence="1">
    <location>
        <begin position="255"/>
        <end position="302"/>
    </location>
</feature>
<dbReference type="EMBL" id="PDXA01000017">
    <property type="protein sequence ID" value="RYN50842.1"/>
    <property type="molecule type" value="Genomic_DNA"/>
</dbReference>
<dbReference type="InterPro" id="IPR036047">
    <property type="entry name" value="F-box-like_dom_sf"/>
</dbReference>
<keyword evidence="5" id="KW-1185">Reference proteome</keyword>
<reference evidence="3" key="1">
    <citation type="submission" date="2017-10" db="EMBL/GenBank/DDBJ databases">
        <authorList>
            <person name="Armitage A.D."/>
            <person name="Barbara D.J."/>
            <person name="Woodhall J.W."/>
            <person name="Sreenivasaprasad S."/>
            <person name="Lane C.R."/>
            <person name="Clarkson J.P."/>
            <person name="Harrison R.J."/>
        </authorList>
    </citation>
    <scope>NUCLEOTIDE SEQUENCE</scope>
    <source>
        <strain evidence="3">FERA 635</strain>
    </source>
</reference>
<evidence type="ECO:0000313" key="3">
    <source>
        <dbReference type="EMBL" id="RYO06616.1"/>
    </source>
</evidence>
<comment type="caution">
    <text evidence="2">The sequence shown here is derived from an EMBL/GenBank/DDBJ whole genome shotgun (WGS) entry which is preliminary data.</text>
</comment>
<name>A0A4Q4MJ50_9PLEO</name>
<organism evidence="2 4">
    <name type="scientific">Alternaria tenuissima</name>
    <dbReference type="NCBI Taxonomy" id="119927"/>
    <lineage>
        <taxon>Eukaryota</taxon>
        <taxon>Fungi</taxon>
        <taxon>Dikarya</taxon>
        <taxon>Ascomycota</taxon>
        <taxon>Pezizomycotina</taxon>
        <taxon>Dothideomycetes</taxon>
        <taxon>Pleosporomycetidae</taxon>
        <taxon>Pleosporales</taxon>
        <taxon>Pleosporineae</taxon>
        <taxon>Pleosporaceae</taxon>
        <taxon>Alternaria</taxon>
        <taxon>Alternaria sect. Alternaria</taxon>
        <taxon>Alternaria alternata complex</taxon>
    </lineage>
</organism>
<reference evidence="3 4" key="2">
    <citation type="journal article" date="2019" name="bioRxiv">
        <title>Genomics, evolutionary history and diagnostics of the Alternaria alternata species group including apple and Asian pear pathotypes.</title>
        <authorList>
            <person name="Armitage A.D."/>
            <person name="Cockerton H.M."/>
            <person name="Sreenivasaprasad S."/>
            <person name="Woodhall J.W."/>
            <person name="Lane C.R."/>
            <person name="Harrison R.J."/>
            <person name="Clarkson J.P."/>
        </authorList>
    </citation>
    <scope>NUCLEOTIDE SEQUENCE [LARGE SCALE GENOMIC DNA]</scope>
    <source>
        <strain evidence="4">FERA 1082</strain>
        <strain evidence="3">FERA 635</strain>
    </source>
</reference>